<dbReference type="AlphaFoldDB" id="A0A017HCA5"/>
<dbReference type="Proteomes" id="UP000019666">
    <property type="component" value="Unassembled WGS sequence"/>
</dbReference>
<evidence type="ECO:0000256" key="5">
    <source>
        <dbReference type="ARBA" id="ARBA00022840"/>
    </source>
</evidence>
<keyword evidence="5" id="KW-0067">ATP-binding</keyword>
<proteinExistence type="inferred from homology"/>
<dbReference type="OrthoDB" id="9801219at2"/>
<dbReference type="SUPFAM" id="SSF53613">
    <property type="entry name" value="Ribokinase-like"/>
    <property type="match status" value="1"/>
</dbReference>
<dbReference type="Pfam" id="PF00294">
    <property type="entry name" value="PfkB"/>
    <property type="match status" value="1"/>
</dbReference>
<keyword evidence="2 6" id="KW-0808">Transferase</keyword>
<evidence type="ECO:0000256" key="3">
    <source>
        <dbReference type="ARBA" id="ARBA00022741"/>
    </source>
</evidence>
<evidence type="ECO:0000313" key="8">
    <source>
        <dbReference type="EMBL" id="EYD72107.1"/>
    </source>
</evidence>
<dbReference type="PANTHER" id="PTHR46566">
    <property type="entry name" value="1-PHOSPHOFRUCTOKINASE-RELATED"/>
    <property type="match status" value="1"/>
</dbReference>
<dbReference type="CDD" id="cd01164">
    <property type="entry name" value="FruK_PfkB_like"/>
    <property type="match status" value="1"/>
</dbReference>
<evidence type="ECO:0000256" key="1">
    <source>
        <dbReference type="ARBA" id="ARBA00010688"/>
    </source>
</evidence>
<dbReference type="PIRSF" id="PIRSF000535">
    <property type="entry name" value="1PFK/6PFK/LacC"/>
    <property type="match status" value="1"/>
</dbReference>
<feature type="domain" description="Carbohydrate kinase PfkB" evidence="7">
    <location>
        <begin position="20"/>
        <end position="298"/>
    </location>
</feature>
<dbReference type="Gene3D" id="3.40.1190.20">
    <property type="match status" value="1"/>
</dbReference>
<keyword evidence="9" id="KW-1185">Reference proteome</keyword>
<dbReference type="PANTHER" id="PTHR46566:SF2">
    <property type="entry name" value="ATP-DEPENDENT 6-PHOSPHOFRUCTOKINASE ISOZYME 2"/>
    <property type="match status" value="1"/>
</dbReference>
<dbReference type="HOGENOM" id="CLU_050013_0_2_5"/>
<dbReference type="EMBL" id="AOSK01000135">
    <property type="protein sequence ID" value="EYD72107.1"/>
    <property type="molecule type" value="Genomic_DNA"/>
</dbReference>
<organism evidence="8 9">
    <name type="scientific">Rubellimicrobium mesophilum DSM 19309</name>
    <dbReference type="NCBI Taxonomy" id="442562"/>
    <lineage>
        <taxon>Bacteria</taxon>
        <taxon>Pseudomonadati</taxon>
        <taxon>Pseudomonadota</taxon>
        <taxon>Alphaproteobacteria</taxon>
        <taxon>Rhodobacterales</taxon>
        <taxon>Roseobacteraceae</taxon>
        <taxon>Rubellimicrobium</taxon>
    </lineage>
</organism>
<protein>
    <recommendedName>
        <fullName evidence="6">Phosphofructokinase</fullName>
    </recommendedName>
</protein>
<keyword evidence="3" id="KW-0547">Nucleotide-binding</keyword>
<dbReference type="InterPro" id="IPR029056">
    <property type="entry name" value="Ribokinase-like"/>
</dbReference>
<evidence type="ECO:0000313" key="9">
    <source>
        <dbReference type="Proteomes" id="UP000019666"/>
    </source>
</evidence>
<dbReference type="NCBIfam" id="TIGR03168">
    <property type="entry name" value="1-PFK"/>
    <property type="match status" value="1"/>
</dbReference>
<dbReference type="GO" id="GO:0003872">
    <property type="term" value="F:6-phosphofructokinase activity"/>
    <property type="evidence" value="ECO:0007669"/>
    <property type="project" value="TreeGrafter"/>
</dbReference>
<evidence type="ECO:0000256" key="4">
    <source>
        <dbReference type="ARBA" id="ARBA00022777"/>
    </source>
</evidence>
<dbReference type="PATRIC" id="fig|442562.3.peg.4800"/>
<dbReference type="STRING" id="442562.Rumeso_04877"/>
<keyword evidence="4 8" id="KW-0418">Kinase</keyword>
<gene>
    <name evidence="8" type="ORF">Rumeso_04877</name>
</gene>
<dbReference type="RefSeq" id="WP_037281036.1">
    <property type="nucleotide sequence ID" value="NZ_KK088579.1"/>
</dbReference>
<dbReference type="InterPro" id="IPR011611">
    <property type="entry name" value="PfkB_dom"/>
</dbReference>
<accession>A0A017HCA5</accession>
<dbReference type="InterPro" id="IPR017583">
    <property type="entry name" value="Tagatose/fructose_Pkinase"/>
</dbReference>
<comment type="caution">
    <text evidence="8">The sequence shown here is derived from an EMBL/GenBank/DDBJ whole genome shotgun (WGS) entry which is preliminary data.</text>
</comment>
<evidence type="ECO:0000256" key="6">
    <source>
        <dbReference type="PIRNR" id="PIRNR000535"/>
    </source>
</evidence>
<reference evidence="8 9" key="1">
    <citation type="submission" date="2013-02" db="EMBL/GenBank/DDBJ databases">
        <authorList>
            <person name="Fiebig A."/>
            <person name="Goeker M."/>
            <person name="Klenk H.-P.P."/>
        </authorList>
    </citation>
    <scope>NUCLEOTIDE SEQUENCE [LARGE SCALE GENOMIC DNA]</scope>
    <source>
        <strain evidence="8 9">DSM 19309</strain>
    </source>
</reference>
<name>A0A017HCA5_9RHOB</name>
<sequence>MRDILTVTLNPALDLATSVDSVVSGVKLRCGPPRTDPGGGGINVSRAIKLLGGSSRCLVALSGRNGETLADLLRGAGIDLITHPAPGETRSSLSVRDEHRGEQYRFMLPGPPWSPFDVIEAERAIVEAAQPGGLVVISGTMPPGVLPDLIPDLCGKVRAKGGEVVVDTSGPALHLVARGKGPAPDFLRMNQEEADDLAGRRLIDLGDSADFAQSLVRRGVAKVVIVARGPEGSVLATDGSRFHSRAADVPVRSKVGAGDTFVGSFTLAVAQGLPLDEALRRGVAGASAAVMTEGTALCRREDVERLMEVCPTVAI</sequence>
<dbReference type="GO" id="GO:0005524">
    <property type="term" value="F:ATP binding"/>
    <property type="evidence" value="ECO:0007669"/>
    <property type="project" value="UniProtKB-KW"/>
</dbReference>
<dbReference type="GO" id="GO:0005829">
    <property type="term" value="C:cytosol"/>
    <property type="evidence" value="ECO:0007669"/>
    <property type="project" value="TreeGrafter"/>
</dbReference>
<evidence type="ECO:0000259" key="7">
    <source>
        <dbReference type="Pfam" id="PF00294"/>
    </source>
</evidence>
<comment type="similarity">
    <text evidence="1 6">Belongs to the carbohydrate kinase PfkB family.</text>
</comment>
<evidence type="ECO:0000256" key="2">
    <source>
        <dbReference type="ARBA" id="ARBA00022679"/>
    </source>
</evidence>